<dbReference type="EMBL" id="JAARRW010000002">
    <property type="protein sequence ID" value="MBC1561377.1"/>
    <property type="molecule type" value="Genomic_DNA"/>
</dbReference>
<reference evidence="2 3" key="1">
    <citation type="submission" date="2020-03" db="EMBL/GenBank/DDBJ databases">
        <title>Soil Listeria distribution.</title>
        <authorList>
            <person name="Liao J."/>
            <person name="Wiedmann M."/>
        </authorList>
    </citation>
    <scope>NUCLEOTIDE SEQUENCE [LARGE SCALE GENOMIC DNA]</scope>
    <source>
        <strain evidence="2 3">FSL L7-1387</strain>
    </source>
</reference>
<dbReference type="InterPro" id="IPR001173">
    <property type="entry name" value="Glyco_trans_2-like"/>
</dbReference>
<dbReference type="InterPro" id="IPR029044">
    <property type="entry name" value="Nucleotide-diphossugar_trans"/>
</dbReference>
<protein>
    <submittedName>
        <fullName evidence="2">Glycosyltransferase family 2 protein</fullName>
    </submittedName>
</protein>
<proteinExistence type="predicted"/>
<evidence type="ECO:0000313" key="3">
    <source>
        <dbReference type="Proteomes" id="UP000541955"/>
    </source>
</evidence>
<dbReference type="InterPro" id="IPR050834">
    <property type="entry name" value="Glycosyltransf_2"/>
</dbReference>
<gene>
    <name evidence="2" type="ORF">HB902_04790</name>
</gene>
<accession>A0A7X0XI34</accession>
<dbReference type="Gene3D" id="3.90.550.10">
    <property type="entry name" value="Spore Coat Polysaccharide Biosynthesis Protein SpsA, Chain A"/>
    <property type="match status" value="1"/>
</dbReference>
<dbReference type="SUPFAM" id="SSF53448">
    <property type="entry name" value="Nucleotide-diphospho-sugar transferases"/>
    <property type="match status" value="1"/>
</dbReference>
<organism evidence="2 3">
    <name type="scientific">Listeria booriae</name>
    <dbReference type="NCBI Taxonomy" id="1552123"/>
    <lineage>
        <taxon>Bacteria</taxon>
        <taxon>Bacillati</taxon>
        <taxon>Bacillota</taxon>
        <taxon>Bacilli</taxon>
        <taxon>Bacillales</taxon>
        <taxon>Listeriaceae</taxon>
        <taxon>Listeria</taxon>
    </lineage>
</organism>
<dbReference type="PANTHER" id="PTHR43685">
    <property type="entry name" value="GLYCOSYLTRANSFERASE"/>
    <property type="match status" value="1"/>
</dbReference>
<comment type="caution">
    <text evidence="2">The sequence shown here is derived from an EMBL/GenBank/DDBJ whole genome shotgun (WGS) entry which is preliminary data.</text>
</comment>
<evidence type="ECO:0000259" key="1">
    <source>
        <dbReference type="Pfam" id="PF00535"/>
    </source>
</evidence>
<dbReference type="GO" id="GO:0016740">
    <property type="term" value="F:transferase activity"/>
    <property type="evidence" value="ECO:0007669"/>
    <property type="project" value="UniProtKB-KW"/>
</dbReference>
<feature type="domain" description="Glycosyltransferase 2-like" evidence="1">
    <location>
        <begin position="7"/>
        <end position="113"/>
    </location>
</feature>
<dbReference type="Proteomes" id="UP000541955">
    <property type="component" value="Unassembled WGS sequence"/>
</dbReference>
<dbReference type="AlphaFoldDB" id="A0A7X0XI34"/>
<name>A0A7X0XI34_9LIST</name>
<sequence>MMEHLVSVVIPTRNRARMLERAIQSVLQQTYTHLEICIVIDGPDEVTKHLLSQYADQHIPIKILQTEGVGGGTARNLGVQMASGNWIAFLDDDDEFLPTKIEKQLALLEFDDAARHLAFTSVSTYQPKKPQHSFVLPHVSWKEAQTTVGEYLFSRKGRQTMGFIQTSTLLIPRQLLLEIPFTDGLKKHQDWDLLLRMASAGVVLKQVESAETIYHQHIAPTGRVGQSNVWHFSEKWIQTMPVNQAARDAFLLSIVNRGIATDQTQSKWQRQKAILQRFSQTKWHPKYIRSYVYMLFIQLIRVYSK</sequence>
<dbReference type="Pfam" id="PF00535">
    <property type="entry name" value="Glycos_transf_2"/>
    <property type="match status" value="1"/>
</dbReference>
<dbReference type="PANTHER" id="PTHR43685:SF2">
    <property type="entry name" value="GLYCOSYLTRANSFERASE 2-LIKE DOMAIN-CONTAINING PROTEIN"/>
    <property type="match status" value="1"/>
</dbReference>
<keyword evidence="2" id="KW-0808">Transferase</keyword>
<evidence type="ECO:0000313" key="2">
    <source>
        <dbReference type="EMBL" id="MBC1561377.1"/>
    </source>
</evidence>
<dbReference type="CDD" id="cd00761">
    <property type="entry name" value="Glyco_tranf_GTA_type"/>
    <property type="match status" value="1"/>
</dbReference>